<feature type="transmembrane region" description="Helical" evidence="10">
    <location>
        <begin position="359"/>
        <end position="377"/>
    </location>
</feature>
<evidence type="ECO:0000256" key="9">
    <source>
        <dbReference type="ARBA" id="ARBA00039733"/>
    </source>
</evidence>
<keyword evidence="8 10" id="KW-0472">Membrane</keyword>
<evidence type="ECO:0000256" key="2">
    <source>
        <dbReference type="ARBA" id="ARBA00005751"/>
    </source>
</evidence>
<evidence type="ECO:0000256" key="8">
    <source>
        <dbReference type="ARBA" id="ARBA00023136"/>
    </source>
</evidence>
<dbReference type="Proteomes" id="UP000228635">
    <property type="component" value="Unassembled WGS sequence"/>
</dbReference>
<keyword evidence="4 10" id="KW-0812">Transmembrane</keyword>
<gene>
    <name evidence="10" type="primary">secY</name>
    <name evidence="14" type="ORF">COU08_03220</name>
</gene>
<dbReference type="InterPro" id="IPR030659">
    <property type="entry name" value="SecY_CS"/>
</dbReference>
<dbReference type="NCBIfam" id="TIGR00967">
    <property type="entry name" value="3a0501s007"/>
    <property type="match status" value="1"/>
</dbReference>
<dbReference type="PROSITE" id="PS00755">
    <property type="entry name" value="SECY_1"/>
    <property type="match status" value="1"/>
</dbReference>
<dbReference type="GO" id="GO:0005886">
    <property type="term" value="C:plasma membrane"/>
    <property type="evidence" value="ECO:0007669"/>
    <property type="project" value="UniProtKB-SubCell"/>
</dbReference>
<dbReference type="GO" id="GO:0065002">
    <property type="term" value="P:intracellular protein transmembrane transport"/>
    <property type="evidence" value="ECO:0007669"/>
    <property type="project" value="UniProtKB-UniRule"/>
</dbReference>
<dbReference type="Pfam" id="PF00344">
    <property type="entry name" value="SecY"/>
    <property type="match status" value="1"/>
</dbReference>
<dbReference type="PROSITE" id="PS00756">
    <property type="entry name" value="SECY_2"/>
    <property type="match status" value="1"/>
</dbReference>
<evidence type="ECO:0000256" key="7">
    <source>
        <dbReference type="ARBA" id="ARBA00023010"/>
    </source>
</evidence>
<feature type="transmembrane region" description="Helical" evidence="10">
    <location>
        <begin position="146"/>
        <end position="165"/>
    </location>
</feature>
<sequence length="424" mass="46631">MFNRIIQVFRIPELRKKILIVLGLLVVFRVLASIPIPGVNIDRLSALLEGNQLLGFLNIFSGGGLSNLSLIMLGLSPYITSTIIMQLLTLIFPRLKEIYQQEGSIGRAKFNRISRYLTVPLAMLQSYGFLNLLINQGAIDPLPLFSVLQNVLIISTGSVVLMWIGELISEQKIGNGISLLIFSGIVASLPSAVINAFATYTPQLLTTYIAFVLLAIVIIAGVVYVNQGERKIPISYSKRIKGNRMYGGSSSYLPLKVNQAGVIPIIFAVSLLLFPQFLAQMIAIFSQDLSLRLNGLVSAFLNNQYIYSLIYFVLVFVFTYFYTAITFDPEEIAKNLQRSGGFIPGIRPGEQTGHFMKKITNRITLFGAIFLGVIAVLPNVMQIITGVGILTIGGTALLIVVSVALETANQIDSQLTLREYEGIR</sequence>
<keyword evidence="10" id="KW-1003">Cell membrane</keyword>
<evidence type="ECO:0000256" key="11">
    <source>
        <dbReference type="RuleBase" id="RU000537"/>
    </source>
</evidence>
<dbReference type="HAMAP" id="MF_01465">
    <property type="entry name" value="SecY"/>
    <property type="match status" value="1"/>
</dbReference>
<evidence type="ECO:0000313" key="14">
    <source>
        <dbReference type="EMBL" id="PIT92295.1"/>
    </source>
</evidence>
<evidence type="ECO:0000256" key="5">
    <source>
        <dbReference type="ARBA" id="ARBA00022927"/>
    </source>
</evidence>
<dbReference type="GO" id="GO:0006605">
    <property type="term" value="P:protein targeting"/>
    <property type="evidence" value="ECO:0007669"/>
    <property type="project" value="UniProtKB-UniRule"/>
</dbReference>
<dbReference type="InterPro" id="IPR026593">
    <property type="entry name" value="SecY"/>
</dbReference>
<evidence type="ECO:0000256" key="4">
    <source>
        <dbReference type="ARBA" id="ARBA00022692"/>
    </source>
</evidence>
<keyword evidence="7 10" id="KW-0811">Translocation</keyword>
<dbReference type="PRINTS" id="PR00303">
    <property type="entry name" value="SECYTRNLCASE"/>
</dbReference>
<evidence type="ECO:0000256" key="1">
    <source>
        <dbReference type="ARBA" id="ARBA00004141"/>
    </source>
</evidence>
<dbReference type="SUPFAM" id="SSF103491">
    <property type="entry name" value="Preprotein translocase SecY subunit"/>
    <property type="match status" value="1"/>
</dbReference>
<keyword evidence="3 10" id="KW-0813">Transport</keyword>
<evidence type="ECO:0000256" key="13">
    <source>
        <dbReference type="RuleBase" id="RU004349"/>
    </source>
</evidence>
<dbReference type="Gene3D" id="1.10.3370.10">
    <property type="entry name" value="SecY subunit domain"/>
    <property type="match status" value="1"/>
</dbReference>
<reference evidence="15" key="1">
    <citation type="submission" date="2017-09" db="EMBL/GenBank/DDBJ databases">
        <title>Depth-based differentiation of microbial function through sediment-hosted aquifers and enrichment of novel symbionts in the deep terrestrial subsurface.</title>
        <authorList>
            <person name="Probst A.J."/>
            <person name="Ladd B."/>
            <person name="Jarett J.K."/>
            <person name="Geller-Mcgrath D.E."/>
            <person name="Sieber C.M.K."/>
            <person name="Emerson J.B."/>
            <person name="Anantharaman K."/>
            <person name="Thomas B.C."/>
            <person name="Malmstrom R."/>
            <person name="Stieglmeier M."/>
            <person name="Klingl A."/>
            <person name="Woyke T."/>
            <person name="Ryan C.M."/>
            <person name="Banfield J.F."/>
        </authorList>
    </citation>
    <scope>NUCLEOTIDE SEQUENCE [LARGE SCALE GENOMIC DNA]</scope>
</reference>
<comment type="function">
    <text evidence="10 11">The central subunit of the protein translocation channel SecYEG. Consists of two halves formed by TMs 1-5 and 6-10. These two domains form a lateral gate at the front which open onto the bilayer between TMs 2 and 7, and are clamped together by SecE at the back. The channel is closed by both a pore ring composed of hydrophobic SecY resides and a short helix (helix 2A) on the extracellular side of the membrane which forms a plug. The plug probably moves laterally to allow the channel to open. The ring and the pore may move independently.</text>
</comment>
<organism evidence="14 15">
    <name type="scientific">Candidatus Harrisonbacteria bacterium CG10_big_fil_rev_8_21_14_0_10_42_17</name>
    <dbReference type="NCBI Taxonomy" id="1974584"/>
    <lineage>
        <taxon>Bacteria</taxon>
        <taxon>Candidatus Harrisoniibacteriota</taxon>
    </lineage>
</organism>
<dbReference type="AlphaFoldDB" id="A0A2M6WHN2"/>
<dbReference type="InterPro" id="IPR002208">
    <property type="entry name" value="SecY/SEC61-alpha"/>
</dbReference>
<feature type="transmembrane region" description="Helical" evidence="10">
    <location>
        <begin position="305"/>
        <end position="325"/>
    </location>
</feature>
<keyword evidence="5 10" id="KW-0653">Protein transport</keyword>
<comment type="subcellular location">
    <subcellularLocation>
        <location evidence="10">Cell membrane</location>
        <topology evidence="10">Multi-pass membrane protein</topology>
    </subcellularLocation>
    <subcellularLocation>
        <location evidence="1 12">Membrane</location>
        <topology evidence="1 12">Multi-pass membrane protein</topology>
    </subcellularLocation>
</comment>
<evidence type="ECO:0000256" key="6">
    <source>
        <dbReference type="ARBA" id="ARBA00022989"/>
    </source>
</evidence>
<evidence type="ECO:0000256" key="12">
    <source>
        <dbReference type="RuleBase" id="RU003484"/>
    </source>
</evidence>
<feature type="transmembrane region" description="Helical" evidence="10">
    <location>
        <begin position="177"/>
        <end position="198"/>
    </location>
</feature>
<dbReference type="InterPro" id="IPR023201">
    <property type="entry name" value="SecY_dom_sf"/>
</dbReference>
<comment type="similarity">
    <text evidence="2 10 13">Belongs to the SecY/SEC61-alpha family.</text>
</comment>
<feature type="transmembrane region" description="Helical" evidence="10">
    <location>
        <begin position="383"/>
        <end position="405"/>
    </location>
</feature>
<evidence type="ECO:0000256" key="3">
    <source>
        <dbReference type="ARBA" id="ARBA00022448"/>
    </source>
</evidence>
<comment type="caution">
    <text evidence="10">Lacks conserved residue(s) required for the propagation of feature annotation.</text>
</comment>
<evidence type="ECO:0000256" key="10">
    <source>
        <dbReference type="HAMAP-Rule" id="MF_01465"/>
    </source>
</evidence>
<keyword evidence="6 10" id="KW-1133">Transmembrane helix</keyword>
<evidence type="ECO:0000313" key="15">
    <source>
        <dbReference type="Proteomes" id="UP000228635"/>
    </source>
</evidence>
<name>A0A2M6WHN2_9BACT</name>
<dbReference type="EMBL" id="PFBA01000027">
    <property type="protein sequence ID" value="PIT92295.1"/>
    <property type="molecule type" value="Genomic_DNA"/>
</dbReference>
<dbReference type="PIRSF" id="PIRSF004557">
    <property type="entry name" value="SecY"/>
    <property type="match status" value="1"/>
</dbReference>
<feature type="transmembrane region" description="Helical" evidence="10">
    <location>
        <begin position="70"/>
        <end position="92"/>
    </location>
</feature>
<feature type="transmembrane region" description="Helical" evidence="10">
    <location>
        <begin position="113"/>
        <end position="134"/>
    </location>
</feature>
<dbReference type="FunFam" id="1.10.3370.10:FF:000001">
    <property type="entry name" value="Preprotein translocase subunit SecY"/>
    <property type="match status" value="1"/>
</dbReference>
<accession>A0A2M6WHN2</accession>
<protein>
    <recommendedName>
        <fullName evidence="9 10">Protein translocase subunit SecY</fullName>
    </recommendedName>
</protein>
<feature type="transmembrane region" description="Helical" evidence="10">
    <location>
        <begin position="262"/>
        <end position="285"/>
    </location>
</feature>
<dbReference type="PANTHER" id="PTHR10906">
    <property type="entry name" value="SECY/SEC61-ALPHA FAMILY MEMBER"/>
    <property type="match status" value="1"/>
</dbReference>
<comment type="caution">
    <text evidence="14">The sequence shown here is derived from an EMBL/GenBank/DDBJ whole genome shotgun (WGS) entry which is preliminary data.</text>
</comment>
<proteinExistence type="inferred from homology"/>
<feature type="transmembrane region" description="Helical" evidence="10">
    <location>
        <begin position="204"/>
        <end position="225"/>
    </location>
</feature>
<comment type="subunit">
    <text evidence="10">Component of the Sec protein translocase complex. Heterotrimer consisting of SecY, SecE and SecG subunits. The heterotrimers can form oligomers, although 1 heterotrimer is thought to be able to translocate proteins. Interacts with the ribosome. Interacts with SecDF, and other proteins may be involved. Interacts with SecA.</text>
</comment>
<dbReference type="GO" id="GO:0043952">
    <property type="term" value="P:protein transport by the Sec complex"/>
    <property type="evidence" value="ECO:0007669"/>
    <property type="project" value="UniProtKB-UniRule"/>
</dbReference>